<dbReference type="Gene3D" id="3.60.21.10">
    <property type="match status" value="1"/>
</dbReference>
<dbReference type="Pfam" id="PF00149">
    <property type="entry name" value="Metallophos"/>
    <property type="match status" value="1"/>
</dbReference>
<dbReference type="PANTHER" id="PTHR30337:SF7">
    <property type="entry name" value="PHOSPHOESTERASE"/>
    <property type="match status" value="1"/>
</dbReference>
<keyword evidence="3" id="KW-0540">Nuclease</keyword>
<comment type="caution">
    <text evidence="3">The sequence shown here is derived from an EMBL/GenBank/DDBJ whole genome shotgun (WGS) entry which is preliminary data.</text>
</comment>
<protein>
    <submittedName>
        <fullName evidence="3">DNA repair exonuclease</fullName>
    </submittedName>
</protein>
<dbReference type="Proteomes" id="UP000674938">
    <property type="component" value="Unassembled WGS sequence"/>
</dbReference>
<evidence type="ECO:0000313" key="3">
    <source>
        <dbReference type="EMBL" id="MBP1039862.1"/>
    </source>
</evidence>
<dbReference type="InterPro" id="IPR041796">
    <property type="entry name" value="Mre11_N"/>
</dbReference>
<proteinExistence type="predicted"/>
<dbReference type="AlphaFoldDB" id="A0A940P1Q5"/>
<reference evidence="3" key="1">
    <citation type="submission" date="2020-12" db="EMBL/GenBank/DDBJ databases">
        <title>Vagococcus allomyrinae sp. nov. and Enterococcus lavae sp. nov., isolated from the larvae of Allomyrina dichotoma.</title>
        <authorList>
            <person name="Lee S.D."/>
        </authorList>
    </citation>
    <scope>NUCLEOTIDE SEQUENCE</scope>
    <source>
        <strain evidence="3">BWB3-3</strain>
    </source>
</reference>
<keyword evidence="4" id="KW-1185">Reference proteome</keyword>
<accession>A0A940P1Q5</accession>
<dbReference type="InterPro" id="IPR004843">
    <property type="entry name" value="Calcineurin-like_PHP"/>
</dbReference>
<feature type="domain" description="Calcineurin-like phosphoesterase" evidence="2">
    <location>
        <begin position="1"/>
        <end position="201"/>
    </location>
</feature>
<organism evidence="3 4">
    <name type="scientific">Vagococcus allomyrinae</name>
    <dbReference type="NCBI Taxonomy" id="2794353"/>
    <lineage>
        <taxon>Bacteria</taxon>
        <taxon>Bacillati</taxon>
        <taxon>Bacillota</taxon>
        <taxon>Bacilli</taxon>
        <taxon>Lactobacillales</taxon>
        <taxon>Enterococcaceae</taxon>
        <taxon>Vagococcus</taxon>
    </lineage>
</organism>
<keyword evidence="3" id="KW-0269">Exonuclease</keyword>
<evidence type="ECO:0000256" key="1">
    <source>
        <dbReference type="ARBA" id="ARBA00022801"/>
    </source>
</evidence>
<dbReference type="InterPro" id="IPR014576">
    <property type="entry name" value="Pesterase_YhaO"/>
</dbReference>
<dbReference type="InterPro" id="IPR029052">
    <property type="entry name" value="Metallo-depent_PP-like"/>
</dbReference>
<sequence>MKFIHLADLHLDQPFEGLGKLPARLLAELVGQHEKMIKQVVQQAITENVDFVLIVGDTFHHSAVTIQTQQLLINAMARLKRHQIPVIMSFGNHDYYVPDNYWFDFPENVTLLKEQSVTTHHLTTKQQEKVAISGFSYEDRWINESKISEFPTRDHQATYHIGLYHGQQGKTDSTQQYAPFTLGEMKAKGYDYWALGHIHQPTVLSNDPLMIYPGSPLGHTKKEASSAGVLVVETGADGWHYHWKSLNQVVWSTETFELSQVTSTKSLLQELLNMLRERAQQSVIKLTSIVLLGSNAELEEPLDTELRSGGLLTYLQAELGQEDQLVWPFEIKRRLDEDTMELPLGVTRELISQLSQRYLTEVDFNELMGDIHRQADLSRLVEINEELRQELVTDAEELLVRELGGGKNDH</sequence>
<dbReference type="SUPFAM" id="SSF56300">
    <property type="entry name" value="Metallo-dependent phosphatases"/>
    <property type="match status" value="1"/>
</dbReference>
<dbReference type="EMBL" id="JAEEGA010000001">
    <property type="protein sequence ID" value="MBP1039862.1"/>
    <property type="molecule type" value="Genomic_DNA"/>
</dbReference>
<keyword evidence="1" id="KW-0378">Hydrolase</keyword>
<name>A0A940P1Q5_9ENTE</name>
<dbReference type="GO" id="GO:0004527">
    <property type="term" value="F:exonuclease activity"/>
    <property type="evidence" value="ECO:0007669"/>
    <property type="project" value="UniProtKB-KW"/>
</dbReference>
<dbReference type="InterPro" id="IPR050535">
    <property type="entry name" value="DNA_Repair-Maintenance_Comp"/>
</dbReference>
<evidence type="ECO:0000313" key="4">
    <source>
        <dbReference type="Proteomes" id="UP000674938"/>
    </source>
</evidence>
<gene>
    <name evidence="3" type="ORF">I6N95_02445</name>
</gene>
<evidence type="ECO:0000259" key="2">
    <source>
        <dbReference type="Pfam" id="PF00149"/>
    </source>
</evidence>
<dbReference type="RefSeq" id="WP_209524744.1">
    <property type="nucleotide sequence ID" value="NZ_JAEEGA010000001.1"/>
</dbReference>
<dbReference type="CDD" id="cd00840">
    <property type="entry name" value="MPP_Mre11_N"/>
    <property type="match status" value="1"/>
</dbReference>
<dbReference type="PANTHER" id="PTHR30337">
    <property type="entry name" value="COMPONENT OF ATP-DEPENDENT DSDNA EXONUCLEASE"/>
    <property type="match status" value="1"/>
</dbReference>
<dbReference type="PIRSF" id="PIRSF033091">
    <property type="entry name" value="Pesterase_YhaO"/>
    <property type="match status" value="1"/>
</dbReference>